<dbReference type="AlphaFoldDB" id="A0A381YKL8"/>
<dbReference type="Gene3D" id="1.20.140.10">
    <property type="entry name" value="Butyryl-CoA Dehydrogenase, subunit A, domain 3"/>
    <property type="match status" value="1"/>
</dbReference>
<dbReference type="SUPFAM" id="SSF47203">
    <property type="entry name" value="Acyl-CoA dehydrogenase C-terminal domain-like"/>
    <property type="match status" value="1"/>
</dbReference>
<dbReference type="Pfam" id="PF00441">
    <property type="entry name" value="Acyl-CoA_dh_1"/>
    <property type="match status" value="1"/>
</dbReference>
<dbReference type="Pfam" id="PF02771">
    <property type="entry name" value="Acyl-CoA_dh_N"/>
    <property type="match status" value="1"/>
</dbReference>
<feature type="domain" description="Acyl-CoA dehydrogenase/oxidase N-terminal" evidence="7">
    <location>
        <begin position="3"/>
        <end position="89"/>
    </location>
</feature>
<evidence type="ECO:0000313" key="8">
    <source>
        <dbReference type="EMBL" id="SVA77132.1"/>
    </source>
</evidence>
<dbReference type="PANTHER" id="PTHR43884:SF12">
    <property type="entry name" value="ISOVALERYL-COA DEHYDROGENASE, MITOCHONDRIAL-RELATED"/>
    <property type="match status" value="1"/>
</dbReference>
<dbReference type="PIRSF" id="PIRSF016578">
    <property type="entry name" value="HsaA"/>
    <property type="match status" value="1"/>
</dbReference>
<reference evidence="8" key="1">
    <citation type="submission" date="2018-05" db="EMBL/GenBank/DDBJ databases">
        <authorList>
            <person name="Lanie J.A."/>
            <person name="Ng W.-L."/>
            <person name="Kazmierczak K.M."/>
            <person name="Andrzejewski T.M."/>
            <person name="Davidsen T.M."/>
            <person name="Wayne K.J."/>
            <person name="Tettelin H."/>
            <person name="Glass J.I."/>
            <person name="Rusch D."/>
            <person name="Podicherti R."/>
            <person name="Tsui H.-C.T."/>
            <person name="Winkler M.E."/>
        </authorList>
    </citation>
    <scope>NUCLEOTIDE SEQUENCE</scope>
</reference>
<accession>A0A381YKL8</accession>
<organism evidence="8">
    <name type="scientific">marine metagenome</name>
    <dbReference type="NCBI Taxonomy" id="408172"/>
    <lineage>
        <taxon>unclassified sequences</taxon>
        <taxon>metagenomes</taxon>
        <taxon>ecological metagenomes</taxon>
    </lineage>
</organism>
<evidence type="ECO:0000256" key="2">
    <source>
        <dbReference type="ARBA" id="ARBA00009347"/>
    </source>
</evidence>
<gene>
    <name evidence="8" type="ORF">METZ01_LOCUS129986</name>
</gene>
<feature type="domain" description="Acyl-CoA oxidase/dehydrogenase middle" evidence="6">
    <location>
        <begin position="132"/>
        <end position="228"/>
    </location>
</feature>
<evidence type="ECO:0000259" key="6">
    <source>
        <dbReference type="Pfam" id="PF02770"/>
    </source>
</evidence>
<evidence type="ECO:0000256" key="1">
    <source>
        <dbReference type="ARBA" id="ARBA00001974"/>
    </source>
</evidence>
<feature type="non-terminal residue" evidence="8">
    <location>
        <position position="1"/>
    </location>
</feature>
<dbReference type="Gene3D" id="2.40.110.10">
    <property type="entry name" value="Butyryl-CoA Dehydrogenase, subunit A, domain 2"/>
    <property type="match status" value="1"/>
</dbReference>
<dbReference type="InterPro" id="IPR009075">
    <property type="entry name" value="AcylCo_DH/oxidase_C"/>
</dbReference>
<comment type="cofactor">
    <cofactor evidence="1">
        <name>FAD</name>
        <dbReference type="ChEBI" id="CHEBI:57692"/>
    </cofactor>
</comment>
<evidence type="ECO:0000259" key="5">
    <source>
        <dbReference type="Pfam" id="PF00441"/>
    </source>
</evidence>
<dbReference type="SUPFAM" id="SSF56645">
    <property type="entry name" value="Acyl-CoA dehydrogenase NM domain-like"/>
    <property type="match status" value="1"/>
</dbReference>
<dbReference type="InterPro" id="IPR006091">
    <property type="entry name" value="Acyl-CoA_Oxase/DH_mid-dom"/>
</dbReference>
<keyword evidence="4" id="KW-0274">FAD</keyword>
<comment type="similarity">
    <text evidence="2">Belongs to the acyl-CoA dehydrogenase family.</text>
</comment>
<name>A0A381YKL8_9ZZZZ</name>
<evidence type="ECO:0000256" key="3">
    <source>
        <dbReference type="ARBA" id="ARBA00022630"/>
    </source>
</evidence>
<dbReference type="PANTHER" id="PTHR43884">
    <property type="entry name" value="ACYL-COA DEHYDROGENASE"/>
    <property type="match status" value="1"/>
</dbReference>
<dbReference type="GO" id="GO:0050660">
    <property type="term" value="F:flavin adenine dinucleotide binding"/>
    <property type="evidence" value="ECO:0007669"/>
    <property type="project" value="InterPro"/>
</dbReference>
<keyword evidence="3" id="KW-0285">Flavoprotein</keyword>
<dbReference type="InterPro" id="IPR036250">
    <property type="entry name" value="AcylCo_DH-like_C"/>
</dbReference>
<evidence type="ECO:0008006" key="9">
    <source>
        <dbReference type="Google" id="ProtNLM"/>
    </source>
</evidence>
<feature type="domain" description="Acyl-CoA dehydrogenase/oxidase C-terminal" evidence="5">
    <location>
        <begin position="254"/>
        <end position="375"/>
    </location>
</feature>
<dbReference type="InterPro" id="IPR037069">
    <property type="entry name" value="AcylCoA_DH/ox_N_sf"/>
</dbReference>
<dbReference type="CDD" id="cd00567">
    <property type="entry name" value="ACAD"/>
    <property type="match status" value="1"/>
</dbReference>
<dbReference type="InterPro" id="IPR009100">
    <property type="entry name" value="AcylCoA_DH/oxidase_NM_dom_sf"/>
</dbReference>
<protein>
    <recommendedName>
        <fullName evidence="9">Acyl-CoA dehydrogenase</fullName>
    </recommendedName>
</protein>
<dbReference type="EMBL" id="UINC01018375">
    <property type="protein sequence ID" value="SVA77132.1"/>
    <property type="molecule type" value="Genomic_DNA"/>
</dbReference>
<evidence type="ECO:0000256" key="4">
    <source>
        <dbReference type="ARBA" id="ARBA00022827"/>
    </source>
</evidence>
<evidence type="ECO:0000259" key="7">
    <source>
        <dbReference type="Pfam" id="PF02771"/>
    </source>
</evidence>
<dbReference type="GO" id="GO:0003995">
    <property type="term" value="F:acyl-CoA dehydrogenase activity"/>
    <property type="evidence" value="ECO:0007669"/>
    <property type="project" value="TreeGrafter"/>
</dbReference>
<dbReference type="InterPro" id="IPR013786">
    <property type="entry name" value="AcylCoA_DH/ox_N"/>
</dbReference>
<sequence>VATQEQLVATARQLGQEKFLPRSATYDREGRFPTENYDDLREAGFLGLVIPERYGGLGVDYARYMEISAELGRWCGATALTFNMHCATMLWTSQMADDLKMTPTQRYKHEKRRAGIYKKVIKDGAIFAQPFSEPNSAAAAGKAPFGTTAKKVRGGWRVNGRKHFASLAGAANYYGVLCTEAKDIGEADARDTIYLAIDGMADGFKITGDWDVLGMRATSSNNLELTDVFVPNDHQLMPRGKYYQAALNWPHMFMSLCPTYMGIAQAAFDFTCEYLRGEVDGGPPAGSARHSAAKQMAVAEMRIKLEQARALFKRAVGEAAINPCKDERLRAYAAQYTVMEFANDICRLALRTCGGRAIFRNLRLEQLYRDSRCGSLMLPWTPEICMERLGRESLFDPSDHQKEL</sequence>
<proteinExistence type="inferred from homology"/>
<dbReference type="Pfam" id="PF02770">
    <property type="entry name" value="Acyl-CoA_dh_M"/>
    <property type="match status" value="1"/>
</dbReference>
<dbReference type="InterPro" id="IPR046373">
    <property type="entry name" value="Acyl-CoA_Oxase/DH_mid-dom_sf"/>
</dbReference>
<dbReference type="Gene3D" id="1.10.540.10">
    <property type="entry name" value="Acyl-CoA dehydrogenase/oxidase, N-terminal domain"/>
    <property type="match status" value="1"/>
</dbReference>